<dbReference type="SUPFAM" id="SSF56003">
    <property type="entry name" value="Molybdenum cofactor-binding domain"/>
    <property type="match status" value="1"/>
</dbReference>
<comment type="subcellular location">
    <subcellularLocation>
        <location evidence="2">Peroxisome</location>
    </subcellularLocation>
</comment>
<dbReference type="FunFam" id="3.90.1170.50:FF:000003">
    <property type="entry name" value="Aldehyde oxidase"/>
    <property type="match status" value="1"/>
</dbReference>
<feature type="binding site" evidence="18">
    <location>
        <position position="149"/>
    </location>
    <ligand>
        <name>[2Fe-2S] cluster</name>
        <dbReference type="ChEBI" id="CHEBI:190135"/>
        <label>2</label>
    </ligand>
</feature>
<feature type="binding site" evidence="18">
    <location>
        <position position="757"/>
    </location>
    <ligand>
        <name>Mo-molybdopterin</name>
        <dbReference type="ChEBI" id="CHEBI:71302"/>
    </ligand>
    <ligandPart>
        <name>Mo</name>
        <dbReference type="ChEBI" id="CHEBI:28685"/>
    </ligandPart>
</feature>
<dbReference type="SMART" id="SM01092">
    <property type="entry name" value="CO_deh_flav_C"/>
    <property type="match status" value="1"/>
</dbReference>
<keyword evidence="12 18" id="KW-0411">Iron-sulfur</keyword>
<keyword evidence="11 18" id="KW-0408">Iron</keyword>
<dbReference type="InterPro" id="IPR016166">
    <property type="entry name" value="FAD-bd_PCMH"/>
</dbReference>
<dbReference type="InterPro" id="IPR036884">
    <property type="entry name" value="2Fe-2S-bd_dom_sf"/>
</dbReference>
<feature type="binding site" evidence="18">
    <location>
        <position position="151"/>
    </location>
    <ligand>
        <name>[2Fe-2S] cluster</name>
        <dbReference type="ChEBI" id="CHEBI:190135"/>
        <label>2</label>
    </ligand>
</feature>
<dbReference type="InterPro" id="IPR005107">
    <property type="entry name" value="CO_DH_flav_C"/>
</dbReference>
<dbReference type="InterPro" id="IPR036318">
    <property type="entry name" value="FAD-bd_PCMH-like_sf"/>
</dbReference>
<dbReference type="Pfam" id="PF02738">
    <property type="entry name" value="MoCoBD_1"/>
    <property type="match status" value="1"/>
</dbReference>
<dbReference type="SUPFAM" id="SSF47741">
    <property type="entry name" value="CO dehydrogenase ISP C-domain like"/>
    <property type="match status" value="1"/>
</dbReference>
<keyword evidence="13" id="KW-0520">NAD</keyword>
<dbReference type="EMBL" id="GEDC01004862">
    <property type="protein sequence ID" value="JAS32436.1"/>
    <property type="molecule type" value="Transcribed_RNA"/>
</dbReference>
<evidence type="ECO:0000256" key="14">
    <source>
        <dbReference type="ARBA" id="ARBA00023140"/>
    </source>
</evidence>
<gene>
    <name evidence="20" type="ORF">g.18506</name>
</gene>
<dbReference type="FunFam" id="3.30.365.10:FF:000002">
    <property type="entry name" value="Xanthine dehydrogenase oxidase"/>
    <property type="match status" value="1"/>
</dbReference>
<feature type="binding site" evidence="18">
    <location>
        <position position="114"/>
    </location>
    <ligand>
        <name>[2Fe-2S] cluster</name>
        <dbReference type="ChEBI" id="CHEBI:190135"/>
        <label>2</label>
    </ligand>
</feature>
<feature type="domain" description="FAD-binding PCMH-type" evidence="19">
    <location>
        <begin position="229"/>
        <end position="411"/>
    </location>
</feature>
<feature type="binding site" evidence="17">
    <location>
        <position position="420"/>
    </location>
    <ligand>
        <name>FAD</name>
        <dbReference type="ChEBI" id="CHEBI:57692"/>
    </ligand>
</feature>
<dbReference type="InterPro" id="IPR036683">
    <property type="entry name" value="CO_DH_flav_C_dom_sf"/>
</dbReference>
<dbReference type="FunFam" id="3.30.390.50:FF:000003">
    <property type="entry name" value="Aldehyde oxidase1"/>
    <property type="match status" value="1"/>
</dbReference>
<dbReference type="Gene3D" id="3.90.1170.50">
    <property type="entry name" value="Aldehyde oxidase/xanthine dehydrogenase, a/b hammerhead"/>
    <property type="match status" value="1"/>
</dbReference>
<dbReference type="Gene3D" id="3.30.365.10">
    <property type="entry name" value="Aldehyde oxidase/xanthine dehydrogenase, molybdopterin binding domain"/>
    <property type="match status" value="4"/>
</dbReference>
<keyword evidence="5 18" id="KW-0500">Molybdenum</keyword>
<dbReference type="InterPro" id="IPR016208">
    <property type="entry name" value="Ald_Oxase/xanthine_DH-like"/>
</dbReference>
<comment type="cofactor">
    <cofactor evidence="15">
        <name>[2Fe-2S] cluster</name>
        <dbReference type="ChEBI" id="CHEBI:190135"/>
    </cofactor>
</comment>
<dbReference type="InterPro" id="IPR002888">
    <property type="entry name" value="2Fe-2S-bd"/>
</dbReference>
<dbReference type="Gene3D" id="3.30.43.10">
    <property type="entry name" value="Uridine Diphospho-n-acetylenolpyruvylglucosamine Reductase, domain 2"/>
    <property type="match status" value="1"/>
</dbReference>
<dbReference type="PANTHER" id="PTHR11908">
    <property type="entry name" value="XANTHINE DEHYDROGENASE"/>
    <property type="match status" value="1"/>
</dbReference>
<evidence type="ECO:0000256" key="16">
    <source>
        <dbReference type="PIRSR" id="PIRSR000127-1"/>
    </source>
</evidence>
<dbReference type="Pfam" id="PF20256">
    <property type="entry name" value="MoCoBD_2"/>
    <property type="match status" value="1"/>
</dbReference>
<dbReference type="Pfam" id="PF00941">
    <property type="entry name" value="FAD_binding_5"/>
    <property type="match status" value="1"/>
</dbReference>
<dbReference type="GO" id="GO:0071949">
    <property type="term" value="F:FAD binding"/>
    <property type="evidence" value="ECO:0007669"/>
    <property type="project" value="InterPro"/>
</dbReference>
<keyword evidence="14" id="KW-0576">Peroxisome</keyword>
<dbReference type="FunFam" id="3.30.465.10:FF:000013">
    <property type="entry name" value="Aldehyde oxidase"/>
    <property type="match status" value="1"/>
</dbReference>
<feature type="binding site" evidence="18">
    <location>
        <position position="52"/>
    </location>
    <ligand>
        <name>[2Fe-2S] cluster</name>
        <dbReference type="ChEBI" id="CHEBI:190135"/>
        <label>1</label>
    </ligand>
</feature>
<dbReference type="InterPro" id="IPR000674">
    <property type="entry name" value="Ald_Oxase/Xan_DH_a/b"/>
</dbReference>
<proteinExistence type="inferred from homology"/>
<dbReference type="Pfam" id="PF03450">
    <property type="entry name" value="CO_deh_flav_C"/>
    <property type="match status" value="1"/>
</dbReference>
<dbReference type="Pfam" id="PF01315">
    <property type="entry name" value="Ald_Xan_dh_C"/>
    <property type="match status" value="1"/>
</dbReference>
<evidence type="ECO:0000256" key="11">
    <source>
        <dbReference type="ARBA" id="ARBA00023004"/>
    </source>
</evidence>
<evidence type="ECO:0000256" key="12">
    <source>
        <dbReference type="ARBA" id="ARBA00023014"/>
    </source>
</evidence>
<accession>A0A1B6E3D0</accession>
<evidence type="ECO:0000259" key="19">
    <source>
        <dbReference type="PROSITE" id="PS51387"/>
    </source>
</evidence>
<keyword evidence="9 17" id="KW-0274">FAD</keyword>
<dbReference type="GO" id="GO:0005506">
    <property type="term" value="F:iron ion binding"/>
    <property type="evidence" value="ECO:0007669"/>
    <property type="project" value="InterPro"/>
</dbReference>
<feature type="binding site" evidence="18">
    <location>
        <position position="117"/>
    </location>
    <ligand>
        <name>[2Fe-2S] cluster</name>
        <dbReference type="ChEBI" id="CHEBI:190135"/>
        <label>2</label>
    </ligand>
</feature>
<keyword evidence="7 18" id="KW-0001">2Fe-2S</keyword>
<dbReference type="InterPro" id="IPR006058">
    <property type="entry name" value="2Fe2S_fd_BS"/>
</dbReference>
<dbReference type="SUPFAM" id="SSF54292">
    <property type="entry name" value="2Fe-2S ferredoxin-like"/>
    <property type="match status" value="1"/>
</dbReference>
<evidence type="ECO:0000256" key="4">
    <source>
        <dbReference type="ARBA" id="ARBA00011738"/>
    </source>
</evidence>
<dbReference type="Gene3D" id="3.30.465.10">
    <property type="match status" value="1"/>
</dbReference>
<dbReference type="InterPro" id="IPR012675">
    <property type="entry name" value="Beta-grasp_dom_sf"/>
</dbReference>
<evidence type="ECO:0000256" key="2">
    <source>
        <dbReference type="ARBA" id="ARBA00004275"/>
    </source>
</evidence>
<feature type="active site" description="Proton acceptor" evidence="16">
    <location>
        <position position="1226"/>
    </location>
</feature>
<evidence type="ECO:0000256" key="5">
    <source>
        <dbReference type="ARBA" id="ARBA00022505"/>
    </source>
</evidence>
<dbReference type="PIRSF" id="PIRSF000127">
    <property type="entry name" value="Xanthine_DH"/>
    <property type="match status" value="1"/>
</dbReference>
<evidence type="ECO:0000256" key="13">
    <source>
        <dbReference type="ARBA" id="ARBA00023027"/>
    </source>
</evidence>
<keyword evidence="8 18" id="KW-0479">Metal-binding</keyword>
<dbReference type="SUPFAM" id="SSF54665">
    <property type="entry name" value="CO dehydrogenase molybdoprotein N-domain-like"/>
    <property type="match status" value="1"/>
</dbReference>
<dbReference type="PROSITE" id="PS51387">
    <property type="entry name" value="FAD_PCMH"/>
    <property type="match status" value="1"/>
</dbReference>
<comment type="subunit">
    <text evidence="4">Homodimer.</text>
</comment>
<feature type="binding site" evidence="18">
    <location>
        <position position="49"/>
    </location>
    <ligand>
        <name>[2Fe-2S] cluster</name>
        <dbReference type="ChEBI" id="CHEBI:190135"/>
        <label>1</label>
    </ligand>
</feature>
<protein>
    <recommendedName>
        <fullName evidence="19">FAD-binding PCMH-type domain-containing protein</fullName>
    </recommendedName>
</protein>
<dbReference type="GO" id="GO:0016491">
    <property type="term" value="F:oxidoreductase activity"/>
    <property type="evidence" value="ECO:0007669"/>
    <property type="project" value="UniProtKB-KW"/>
</dbReference>
<dbReference type="Gene3D" id="3.30.390.50">
    <property type="entry name" value="CO dehydrogenase flavoprotein, C-terminal domain"/>
    <property type="match status" value="1"/>
</dbReference>
<dbReference type="SUPFAM" id="SSF55447">
    <property type="entry name" value="CO dehydrogenase flavoprotein C-terminal domain-like"/>
    <property type="match status" value="1"/>
</dbReference>
<comment type="similarity">
    <text evidence="3">Belongs to the xanthine dehydrogenase family.</text>
</comment>
<evidence type="ECO:0000313" key="20">
    <source>
        <dbReference type="EMBL" id="JAS32436.1"/>
    </source>
</evidence>
<evidence type="ECO:0000256" key="8">
    <source>
        <dbReference type="ARBA" id="ARBA00022723"/>
    </source>
</evidence>
<keyword evidence="10" id="KW-0560">Oxidoreductase</keyword>
<dbReference type="FunFam" id="3.30.365.10:FF:000001">
    <property type="entry name" value="Xanthine dehydrogenase oxidase"/>
    <property type="match status" value="1"/>
</dbReference>
<keyword evidence="6" id="KW-0285">Flavoprotein</keyword>
<dbReference type="FunFam" id="3.10.20.30:FF:000012">
    <property type="entry name" value="Xanthine dehydrogenase/oxidase"/>
    <property type="match status" value="1"/>
</dbReference>
<dbReference type="InterPro" id="IPR036856">
    <property type="entry name" value="Ald_Oxase/Xan_DH_a/b_sf"/>
</dbReference>
<dbReference type="InterPro" id="IPR046867">
    <property type="entry name" value="AldOxase/xan_DH_MoCoBD2"/>
</dbReference>
<evidence type="ECO:0000256" key="6">
    <source>
        <dbReference type="ARBA" id="ARBA00022630"/>
    </source>
</evidence>
<dbReference type="PANTHER" id="PTHR11908:SF132">
    <property type="entry name" value="ALDEHYDE OXIDASE 1-RELATED"/>
    <property type="match status" value="1"/>
</dbReference>
<feature type="binding site" evidence="18">
    <location>
        <position position="900"/>
    </location>
    <ligand>
        <name>Mo-molybdopterin</name>
        <dbReference type="ChEBI" id="CHEBI:71302"/>
    </ligand>
    <ligandPart>
        <name>Mo</name>
        <dbReference type="ChEBI" id="CHEBI:28685"/>
    </ligandPart>
</feature>
<evidence type="ECO:0000256" key="15">
    <source>
        <dbReference type="ARBA" id="ARBA00034078"/>
    </source>
</evidence>
<evidence type="ECO:0000256" key="10">
    <source>
        <dbReference type="ARBA" id="ARBA00023002"/>
    </source>
</evidence>
<dbReference type="Gene3D" id="3.10.20.30">
    <property type="match status" value="1"/>
</dbReference>
<evidence type="ECO:0000256" key="7">
    <source>
        <dbReference type="ARBA" id="ARBA00022714"/>
    </source>
</evidence>
<feature type="binding site" evidence="18">
    <location>
        <position position="1053"/>
    </location>
    <ligand>
        <name>Mo-molybdopterin</name>
        <dbReference type="ChEBI" id="CHEBI:71302"/>
    </ligand>
    <ligandPart>
        <name>Mo</name>
        <dbReference type="ChEBI" id="CHEBI:28685"/>
    </ligandPart>
</feature>
<comment type="cofactor">
    <cofactor evidence="18">
        <name>[2Fe-2S] cluster</name>
        <dbReference type="ChEBI" id="CHEBI:190135"/>
    </cofactor>
    <text evidence="18">Binds 2 [2Fe-2S] clusters.</text>
</comment>
<evidence type="ECO:0000256" key="17">
    <source>
        <dbReference type="PIRSR" id="PIRSR000127-2"/>
    </source>
</evidence>
<evidence type="ECO:0000256" key="9">
    <source>
        <dbReference type="ARBA" id="ARBA00022827"/>
    </source>
</evidence>
<name>A0A1B6E3D0_9HEMI</name>
<evidence type="ECO:0000256" key="1">
    <source>
        <dbReference type="ARBA" id="ARBA00001974"/>
    </source>
</evidence>
<sequence>MVKDGITLVINKETYTVPSSLSGTTSLNTFIRDHAHLKGTKFMCLEGGCGACVVEARYKHPVSGKYISQAVNSCLVPVFACHGWSITTIEGVGSKKKGYHEIQKRLTKNSGTQCGYCSPGMVMNMYSLMADNPNLTMAEIENSFGGNLCRCTGYRPILESFKSFAKDAPKDLIKKCIDIEDMTKICPTTGKICSGKCSSQINGNNTEMIQLDKNEFEMLEAIPKSFKYTLIDGSSWYRVSNIKEIFEILDMAEDNDYMIVGGNTAHGVYRNKPFPIYIDIGGVPELHTLNQTSNAIIFGANVSLTEAMSYLNKVSKEKDSQFAYAKALADHIDLIANVPVRNTGTLAGNLSIKHKYHEFPSDIFLILETVGAQVVIVDNIGVEQTLSLMQYLDTNMNKILMSKIILPALNNKSFVVKTYKIMPRAQNAHAYINAGFCFNFDEAKNFKVLSKPSIVIGGIHPDFVHANKTEEFLVGKELLDKTTLTSALKILNDELNPNHIPPDGSPNFRKGLAVNLFYKFVLSLSPDRVSARNRSGGSLLERQLSTANQEYDTDKEVWPVNKPISKIEGLYQCSGEAEYVNDIHSRPGELYGAFVLATKATATSFTLDASEALKIPGVVAFYTAKDIPGENTFTPKNSIVQDTEELFASEKIVFAGQALGLIVADTHAKALDAASKVKVEYKGVTKPVIDVRKLISSGDDQRIYSLQKVEPTATGNDIKYKVIGKFDLKGQYHFTMETLSCLCVPIEDGIDVFATTQWIAFAQHAVSTVLNIPINRVNMQVRRLGGAYGAKITRSNQIAAACAVASYSLKKPVRIILSLENNMEMIGKRIPCYSDYEAGVNENGKIQYLNVKLYEDDGSSKNDVVYFATIHHMTFPYESSTWKVEGFGVRTDTESNTWCRAPGSTEGIAVIENIMEHIAHVVKKDPVEVRLANMKSDESVIPQLITDIKNMSSYSDRVADIKKFNNENRWKKRGISLVPMIYPFGYWGSYHSTVSVYAPDGTVAITHGCVEIGQGLNTKVAQVCAYMFGIDVDDVSIKPTMAITSPNNTPTGGSLGSEAASYATKICCETILKRLEPIKTENPKASWKELVKIAANKNINLNASHMFTAADDVKNYAIYGTSVIEVEVDLLTGQHQILKADIIEDAGISLSPEVDIGQIEGAYIMGLGYHTNEELIRDSETGRLLTNRTWNYKIPGAKDIPIKFNVQLRKNAPNPVGVLRSKATGEPPLCMSVGILFAIRNALNSARADAGLKDEWFDLEAPYTGERIWTGASTSLKSLDL</sequence>
<organism evidence="20">
    <name type="scientific">Clastoptera arizonana</name>
    <name type="common">Arizona spittle bug</name>
    <dbReference type="NCBI Taxonomy" id="38151"/>
    <lineage>
        <taxon>Eukaryota</taxon>
        <taxon>Metazoa</taxon>
        <taxon>Ecdysozoa</taxon>
        <taxon>Arthropoda</taxon>
        <taxon>Hexapoda</taxon>
        <taxon>Insecta</taxon>
        <taxon>Pterygota</taxon>
        <taxon>Neoptera</taxon>
        <taxon>Paraneoptera</taxon>
        <taxon>Hemiptera</taxon>
        <taxon>Auchenorrhyncha</taxon>
        <taxon>Cercopoidea</taxon>
        <taxon>Clastopteridae</taxon>
        <taxon>Clastoptera</taxon>
    </lineage>
</organism>
<dbReference type="GO" id="GO:0051537">
    <property type="term" value="F:2 iron, 2 sulfur cluster binding"/>
    <property type="evidence" value="ECO:0007669"/>
    <property type="project" value="UniProtKB-KW"/>
</dbReference>
<dbReference type="InterPro" id="IPR037165">
    <property type="entry name" value="AldOxase/xan_DH_Mopterin-bd_sf"/>
</dbReference>
<comment type="cofactor">
    <cofactor evidence="1 17">
        <name>FAD</name>
        <dbReference type="ChEBI" id="CHEBI:57692"/>
    </cofactor>
</comment>
<dbReference type="Gene3D" id="1.10.150.120">
    <property type="entry name" value="[2Fe-2S]-binding domain"/>
    <property type="match status" value="1"/>
</dbReference>
<dbReference type="InterPro" id="IPR002346">
    <property type="entry name" value="Mopterin_DH_FAD-bd"/>
</dbReference>
<dbReference type="SMART" id="SM01008">
    <property type="entry name" value="Ald_Xan_dh_C"/>
    <property type="match status" value="1"/>
</dbReference>
<dbReference type="SUPFAM" id="SSF56176">
    <property type="entry name" value="FAD-binding/transporter-associated domain-like"/>
    <property type="match status" value="1"/>
</dbReference>
<feature type="binding site" evidence="18">
    <location>
        <position position="44"/>
    </location>
    <ligand>
        <name>[2Fe-2S] cluster</name>
        <dbReference type="ChEBI" id="CHEBI:190135"/>
        <label>1</label>
    </ligand>
</feature>
<dbReference type="InterPro" id="IPR008274">
    <property type="entry name" value="AldOxase/xan_DH_MoCoBD1"/>
</dbReference>
<dbReference type="InterPro" id="IPR036010">
    <property type="entry name" value="2Fe-2S_ferredoxin-like_sf"/>
</dbReference>
<dbReference type="GO" id="GO:0005777">
    <property type="term" value="C:peroxisome"/>
    <property type="evidence" value="ECO:0007669"/>
    <property type="project" value="UniProtKB-SubCell"/>
</dbReference>
<dbReference type="InterPro" id="IPR016169">
    <property type="entry name" value="FAD-bd_PCMH_sub2"/>
</dbReference>
<comment type="cofactor">
    <cofactor evidence="18">
        <name>Mo-molybdopterin</name>
        <dbReference type="ChEBI" id="CHEBI:71302"/>
    </cofactor>
    <text evidence="18">Binds 1 Mo-molybdopterin (Mo-MPT) cofactor per subunit.</text>
</comment>
<dbReference type="InterPro" id="IPR016167">
    <property type="entry name" value="FAD-bd_PCMH_sub1"/>
</dbReference>
<evidence type="ECO:0000256" key="18">
    <source>
        <dbReference type="PIRSR" id="PIRSR000127-3"/>
    </source>
</evidence>
<feature type="binding site" evidence="18">
    <location>
        <position position="74"/>
    </location>
    <ligand>
        <name>[2Fe-2S] cluster</name>
        <dbReference type="ChEBI" id="CHEBI:190135"/>
        <label>1</label>
    </ligand>
</feature>
<evidence type="ECO:0000256" key="3">
    <source>
        <dbReference type="ARBA" id="ARBA00006849"/>
    </source>
</evidence>
<dbReference type="Pfam" id="PF01799">
    <property type="entry name" value="Fer2_2"/>
    <property type="match status" value="1"/>
</dbReference>
<reference evidence="20" key="1">
    <citation type="submission" date="2015-12" db="EMBL/GenBank/DDBJ databases">
        <title>De novo transcriptome assembly of four potential Pierce s Disease insect vectors from Arizona vineyards.</title>
        <authorList>
            <person name="Tassone E.E."/>
        </authorList>
    </citation>
    <scope>NUCLEOTIDE SEQUENCE</scope>
</reference>
<dbReference type="PROSITE" id="PS00197">
    <property type="entry name" value="2FE2S_FER_1"/>
    <property type="match status" value="1"/>
</dbReference>